<dbReference type="EMBL" id="AGYR01000054">
    <property type="protein sequence ID" value="ENZ09262.1"/>
    <property type="molecule type" value="Genomic_DNA"/>
</dbReference>
<dbReference type="CDD" id="cd00093">
    <property type="entry name" value="HTH_XRE"/>
    <property type="match status" value="1"/>
</dbReference>
<proteinExistence type="predicted"/>
<gene>
    <name evidence="3" type="ORF">HMPREF1090_04560</name>
    <name evidence="2" type="ORF">HMPREF1090_05873</name>
</gene>
<sequence length="209" mass="24124">MKDKELRKLIGSRAKQRRLELNLTQPYVAEKMGVTASTILRYENGSIDNTKKMVLEGLSEALHVSIEWLKGETDEYETDITDKKELQIRDVMGDILKQLPLDLNKTEDAFSKDLLLLMLKQYELFLDSFQFACKNYKGSTKDVDIAKVMGFESKDEYNEIMFLREITHTVNAFNDMADVVRLYSKKPEAAEQRLANLLSEVMYDDSESV</sequence>
<reference evidence="3 4" key="1">
    <citation type="submission" date="2013-01" db="EMBL/GenBank/DDBJ databases">
        <title>The Genome Sequence of Clostridium clostridioforme 90A8.</title>
        <authorList>
            <consortium name="The Broad Institute Genome Sequencing Platform"/>
            <person name="Earl A."/>
            <person name="Ward D."/>
            <person name="Feldgarden M."/>
            <person name="Gevers D."/>
            <person name="Courvalin P."/>
            <person name="Lambert T."/>
            <person name="Walker B."/>
            <person name="Young S.K."/>
            <person name="Zeng Q."/>
            <person name="Gargeya S."/>
            <person name="Fitzgerald M."/>
            <person name="Haas B."/>
            <person name="Abouelleil A."/>
            <person name="Alvarado L."/>
            <person name="Arachchi H.M."/>
            <person name="Berlin A.M."/>
            <person name="Chapman S.B."/>
            <person name="Dewar J."/>
            <person name="Goldberg J."/>
            <person name="Griggs A."/>
            <person name="Gujja S."/>
            <person name="Hansen M."/>
            <person name="Howarth C."/>
            <person name="Imamovic A."/>
            <person name="Larimer J."/>
            <person name="McCowan C."/>
            <person name="Murphy C."/>
            <person name="Neiman D."/>
            <person name="Pearson M."/>
            <person name="Priest M."/>
            <person name="Roberts A."/>
            <person name="Saif S."/>
            <person name="Shea T."/>
            <person name="Sisk P."/>
            <person name="Sykes S."/>
            <person name="Wortman J."/>
            <person name="Nusbaum C."/>
            <person name="Birren B."/>
        </authorList>
    </citation>
    <scope>NUCLEOTIDE SEQUENCE [LARGE SCALE GENOMIC DNA]</scope>
    <source>
        <strain evidence="3 4">90A8</strain>
    </source>
</reference>
<dbReference type="Proteomes" id="UP000013085">
    <property type="component" value="Unassembled WGS sequence"/>
</dbReference>
<evidence type="ECO:0000259" key="1">
    <source>
        <dbReference type="PROSITE" id="PS50943"/>
    </source>
</evidence>
<dbReference type="GO" id="GO:0003677">
    <property type="term" value="F:DNA binding"/>
    <property type="evidence" value="ECO:0007669"/>
    <property type="project" value="InterPro"/>
</dbReference>
<dbReference type="Pfam" id="PF01381">
    <property type="entry name" value="HTH_3"/>
    <property type="match status" value="1"/>
</dbReference>
<dbReference type="EMBL" id="AGYR01000090">
    <property type="protein sequence ID" value="ENZ04510.1"/>
    <property type="molecule type" value="Genomic_DNA"/>
</dbReference>
<evidence type="ECO:0000313" key="2">
    <source>
        <dbReference type="EMBL" id="ENZ04510.1"/>
    </source>
</evidence>
<name>A0A0E2H4H8_9FIRM</name>
<dbReference type="InterPro" id="IPR010982">
    <property type="entry name" value="Lambda_DNA-bd_dom_sf"/>
</dbReference>
<feature type="domain" description="HTH cro/C1-type" evidence="1">
    <location>
        <begin position="15"/>
        <end position="69"/>
    </location>
</feature>
<dbReference type="SMART" id="SM00530">
    <property type="entry name" value="HTH_XRE"/>
    <property type="match status" value="1"/>
</dbReference>
<dbReference type="Gene3D" id="1.10.260.40">
    <property type="entry name" value="lambda repressor-like DNA-binding domains"/>
    <property type="match status" value="1"/>
</dbReference>
<dbReference type="HOGENOM" id="CLU_114062_0_0_9"/>
<dbReference type="PATRIC" id="fig|999408.3.peg.4903"/>
<organism evidence="3 4">
    <name type="scientific">[Clostridium] clostridioforme 90A8</name>
    <dbReference type="NCBI Taxonomy" id="999408"/>
    <lineage>
        <taxon>Bacteria</taxon>
        <taxon>Bacillati</taxon>
        <taxon>Bacillota</taxon>
        <taxon>Clostridia</taxon>
        <taxon>Lachnospirales</taxon>
        <taxon>Lachnospiraceae</taxon>
        <taxon>Enterocloster</taxon>
    </lineage>
</organism>
<dbReference type="AlphaFoldDB" id="A0A0E2H4H8"/>
<evidence type="ECO:0000313" key="3">
    <source>
        <dbReference type="EMBL" id="ENZ09262.1"/>
    </source>
</evidence>
<evidence type="ECO:0000313" key="4">
    <source>
        <dbReference type="Proteomes" id="UP000013085"/>
    </source>
</evidence>
<accession>A0A0E2H4H8</accession>
<dbReference type="SUPFAM" id="SSF47413">
    <property type="entry name" value="lambda repressor-like DNA-binding domains"/>
    <property type="match status" value="1"/>
</dbReference>
<protein>
    <recommendedName>
        <fullName evidence="1">HTH cro/C1-type domain-containing protein</fullName>
    </recommendedName>
</protein>
<dbReference type="RefSeq" id="WP_002578308.1">
    <property type="nucleotide sequence ID" value="NZ_KB850985.1"/>
</dbReference>
<dbReference type="PROSITE" id="PS50943">
    <property type="entry name" value="HTH_CROC1"/>
    <property type="match status" value="1"/>
</dbReference>
<dbReference type="InterPro" id="IPR001387">
    <property type="entry name" value="Cro/C1-type_HTH"/>
</dbReference>
<comment type="caution">
    <text evidence="3">The sequence shown here is derived from an EMBL/GenBank/DDBJ whole genome shotgun (WGS) entry which is preliminary data.</text>
</comment>